<dbReference type="InterPro" id="IPR013325">
    <property type="entry name" value="RNA_pol_sigma_r2"/>
</dbReference>
<dbReference type="InterPro" id="IPR013249">
    <property type="entry name" value="RNA_pol_sigma70_r4_t2"/>
</dbReference>
<keyword evidence="3" id="KW-0731">Sigma factor</keyword>
<keyword evidence="2" id="KW-0805">Transcription regulation</keyword>
<sequence>MDEASDEALVALVALGDQQAFASLVRRLQGPVYGLARRVLDGDRARAEEVAQEAFVRIWRHAASYDVRRGSVRAWALTIARNLAIDARRLRRDQPVAPGHLPETEAALAGCTAEDWGALVDQRDRVRAELARLPAEQRRALVLVAWWGRTAQEVADIEGIPLGTAKTRIRSGLRRLRVRLGPEASPPGGALAEGSAEGGGRRSGPWGGEERGGTARA</sequence>
<accession>A0ABV6C3Q5</accession>
<dbReference type="PANTHER" id="PTHR43133:SF62">
    <property type="entry name" value="RNA POLYMERASE SIGMA FACTOR SIGZ"/>
    <property type="match status" value="1"/>
</dbReference>
<dbReference type="SUPFAM" id="SSF88946">
    <property type="entry name" value="Sigma2 domain of RNA polymerase sigma factors"/>
    <property type="match status" value="1"/>
</dbReference>
<dbReference type="NCBIfam" id="TIGR02937">
    <property type="entry name" value="sigma70-ECF"/>
    <property type="match status" value="1"/>
</dbReference>
<dbReference type="EMBL" id="JBHLYQ010000089">
    <property type="protein sequence ID" value="MFC0082312.1"/>
    <property type="molecule type" value="Genomic_DNA"/>
</dbReference>
<evidence type="ECO:0000256" key="5">
    <source>
        <dbReference type="SAM" id="MobiDB-lite"/>
    </source>
</evidence>
<evidence type="ECO:0000256" key="4">
    <source>
        <dbReference type="ARBA" id="ARBA00023163"/>
    </source>
</evidence>
<dbReference type="PANTHER" id="PTHR43133">
    <property type="entry name" value="RNA POLYMERASE ECF-TYPE SIGMA FACTO"/>
    <property type="match status" value="1"/>
</dbReference>
<dbReference type="Gene3D" id="1.10.1740.10">
    <property type="match status" value="1"/>
</dbReference>
<evidence type="ECO:0000313" key="9">
    <source>
        <dbReference type="Proteomes" id="UP001589788"/>
    </source>
</evidence>
<reference evidence="8 9" key="1">
    <citation type="submission" date="2024-09" db="EMBL/GenBank/DDBJ databases">
        <authorList>
            <person name="Sun Q."/>
            <person name="Mori K."/>
        </authorList>
    </citation>
    <scope>NUCLEOTIDE SEQUENCE [LARGE SCALE GENOMIC DNA]</scope>
    <source>
        <strain evidence="8 9">JCM 15389</strain>
    </source>
</reference>
<feature type="compositionally biased region" description="Gly residues" evidence="5">
    <location>
        <begin position="196"/>
        <end position="207"/>
    </location>
</feature>
<evidence type="ECO:0000256" key="2">
    <source>
        <dbReference type="ARBA" id="ARBA00023015"/>
    </source>
</evidence>
<dbReference type="Pfam" id="PF04542">
    <property type="entry name" value="Sigma70_r2"/>
    <property type="match status" value="1"/>
</dbReference>
<dbReference type="Gene3D" id="1.10.10.10">
    <property type="entry name" value="Winged helix-like DNA-binding domain superfamily/Winged helix DNA-binding domain"/>
    <property type="match status" value="1"/>
</dbReference>
<organism evidence="8 9">
    <name type="scientific">Aciditerrimonas ferrireducens</name>
    <dbReference type="NCBI Taxonomy" id="667306"/>
    <lineage>
        <taxon>Bacteria</taxon>
        <taxon>Bacillati</taxon>
        <taxon>Actinomycetota</taxon>
        <taxon>Acidimicrobiia</taxon>
        <taxon>Acidimicrobiales</taxon>
        <taxon>Acidimicrobiaceae</taxon>
        <taxon>Aciditerrimonas</taxon>
    </lineage>
</organism>
<proteinExistence type="inferred from homology"/>
<evidence type="ECO:0000259" key="6">
    <source>
        <dbReference type="Pfam" id="PF04542"/>
    </source>
</evidence>
<gene>
    <name evidence="8" type="ORF">ACFFRE_09170</name>
</gene>
<feature type="domain" description="RNA polymerase sigma factor 70 region 4 type 2" evidence="7">
    <location>
        <begin position="124"/>
        <end position="176"/>
    </location>
</feature>
<dbReference type="InterPro" id="IPR013324">
    <property type="entry name" value="RNA_pol_sigma_r3/r4-like"/>
</dbReference>
<evidence type="ECO:0000256" key="3">
    <source>
        <dbReference type="ARBA" id="ARBA00023082"/>
    </source>
</evidence>
<keyword evidence="4" id="KW-0804">Transcription</keyword>
<protein>
    <submittedName>
        <fullName evidence="8">RNA polymerase sigma factor</fullName>
    </submittedName>
</protein>
<comment type="caution">
    <text evidence="8">The sequence shown here is derived from an EMBL/GenBank/DDBJ whole genome shotgun (WGS) entry which is preliminary data.</text>
</comment>
<dbReference type="RefSeq" id="WP_377789856.1">
    <property type="nucleotide sequence ID" value="NZ_JBHLYQ010000089.1"/>
</dbReference>
<dbReference type="InterPro" id="IPR036388">
    <property type="entry name" value="WH-like_DNA-bd_sf"/>
</dbReference>
<feature type="region of interest" description="Disordered" evidence="5">
    <location>
        <begin position="180"/>
        <end position="217"/>
    </location>
</feature>
<dbReference type="Pfam" id="PF08281">
    <property type="entry name" value="Sigma70_r4_2"/>
    <property type="match status" value="1"/>
</dbReference>
<evidence type="ECO:0000256" key="1">
    <source>
        <dbReference type="ARBA" id="ARBA00010641"/>
    </source>
</evidence>
<dbReference type="Proteomes" id="UP001589788">
    <property type="component" value="Unassembled WGS sequence"/>
</dbReference>
<evidence type="ECO:0000313" key="8">
    <source>
        <dbReference type="EMBL" id="MFC0082312.1"/>
    </source>
</evidence>
<dbReference type="InterPro" id="IPR007627">
    <property type="entry name" value="RNA_pol_sigma70_r2"/>
</dbReference>
<dbReference type="InterPro" id="IPR039425">
    <property type="entry name" value="RNA_pol_sigma-70-like"/>
</dbReference>
<feature type="compositionally biased region" description="Low complexity" evidence="5">
    <location>
        <begin position="180"/>
        <end position="195"/>
    </location>
</feature>
<keyword evidence="9" id="KW-1185">Reference proteome</keyword>
<dbReference type="SUPFAM" id="SSF88659">
    <property type="entry name" value="Sigma3 and sigma4 domains of RNA polymerase sigma factors"/>
    <property type="match status" value="1"/>
</dbReference>
<dbReference type="CDD" id="cd06171">
    <property type="entry name" value="Sigma70_r4"/>
    <property type="match status" value="1"/>
</dbReference>
<name>A0ABV6C3Q5_9ACTN</name>
<evidence type="ECO:0000259" key="7">
    <source>
        <dbReference type="Pfam" id="PF08281"/>
    </source>
</evidence>
<feature type="compositionally biased region" description="Basic and acidic residues" evidence="5">
    <location>
        <begin position="208"/>
        <end position="217"/>
    </location>
</feature>
<feature type="domain" description="RNA polymerase sigma-70 region 2" evidence="6">
    <location>
        <begin position="24"/>
        <end position="91"/>
    </location>
</feature>
<comment type="similarity">
    <text evidence="1">Belongs to the sigma-70 factor family. ECF subfamily.</text>
</comment>
<dbReference type="InterPro" id="IPR014284">
    <property type="entry name" value="RNA_pol_sigma-70_dom"/>
</dbReference>